<dbReference type="STRING" id="1678841.TBC1_111251"/>
<organism evidence="1">
    <name type="scientific">Lentimicrobium saccharophilum</name>
    <dbReference type="NCBI Taxonomy" id="1678841"/>
    <lineage>
        <taxon>Bacteria</taxon>
        <taxon>Pseudomonadati</taxon>
        <taxon>Bacteroidota</taxon>
        <taxon>Bacteroidia</taxon>
        <taxon>Bacteroidales</taxon>
        <taxon>Lentimicrobiaceae</taxon>
        <taxon>Lentimicrobium</taxon>
    </lineage>
</organism>
<evidence type="ECO:0000313" key="1">
    <source>
        <dbReference type="EMBL" id="GAP43109.1"/>
    </source>
</evidence>
<dbReference type="EMBL" id="DF968182">
    <property type="protein sequence ID" value="GAP43109.1"/>
    <property type="molecule type" value="Genomic_DNA"/>
</dbReference>
<sequence>MLDMAFILLSFGIYILLLNTDKQLDNCSFFIRHLWLPLILAYYAGKYVSKIYGKSNAGKRSETNL</sequence>
<reference evidence="1" key="1">
    <citation type="journal article" date="2015" name="Genome Announc.">
        <title>Draft Genome Sequence of Bacteroidales Strain TBC1, a Novel Isolate from a Methanogenic Wastewater Treatment System.</title>
        <authorList>
            <person name="Tourlousse D.M."/>
            <person name="Matsuura N."/>
            <person name="Sun L."/>
            <person name="Toyonaga M."/>
            <person name="Kuroda K."/>
            <person name="Ohashi A."/>
            <person name="Cruz R."/>
            <person name="Yamaguchi T."/>
            <person name="Sekiguchi Y."/>
        </authorList>
    </citation>
    <scope>NUCLEOTIDE SEQUENCE [LARGE SCALE GENOMIC DNA]</scope>
    <source>
        <strain evidence="1">TBC1</strain>
    </source>
</reference>
<dbReference type="Proteomes" id="UP000053091">
    <property type="component" value="Unassembled WGS sequence"/>
</dbReference>
<protein>
    <submittedName>
        <fullName evidence="1">Uncharacterized protein</fullName>
    </submittedName>
</protein>
<gene>
    <name evidence="1" type="ORF">TBC1_111251</name>
</gene>
<accession>A0A0S7BQQ5</accession>
<proteinExistence type="predicted"/>
<dbReference type="AlphaFoldDB" id="A0A0S7BQQ5"/>
<evidence type="ECO:0000313" key="2">
    <source>
        <dbReference type="Proteomes" id="UP000053091"/>
    </source>
</evidence>
<name>A0A0S7BQQ5_9BACT</name>
<keyword evidence="2" id="KW-1185">Reference proteome</keyword>